<name>A0A060TI92_BLAAD</name>
<sequence length="197" mass="22969">MAINTNPSYSKHTIEPDLTMANYPAPKIMDNYDPKVGEVRNTVPQPEFDNEMKNKHFKYTYHNGWTYEFYVPNEERIVYHISGGPMAGRTNYQSTYYQRVRKNVWQVSWLEETGTIVSLVIDSEERRVTTLIAFSQGHWENAEKAHGYKNENLGQWRELSKIGIQTSRYMLPEQADIDEIFEGPGDLPVIENSWPTL</sequence>
<reference evidence="1" key="2">
    <citation type="submission" date="2014-06" db="EMBL/GenBank/DDBJ databases">
        <title>The complete genome of Blastobotrys (Arxula) adeninivorans LS3 - a yeast of biotechnological interest.</title>
        <authorList>
            <person name="Kunze G."/>
            <person name="Gaillardin C."/>
            <person name="Czernicka M."/>
            <person name="Durrens P."/>
            <person name="Martin T."/>
            <person name="Boer E."/>
            <person name="Gabaldon T."/>
            <person name="Cruz J."/>
            <person name="Talla E."/>
            <person name="Marck C."/>
            <person name="Goffeau A."/>
            <person name="Barbe V."/>
            <person name="Baret P."/>
            <person name="Baronian K."/>
            <person name="Beier S."/>
            <person name="Bleykasten C."/>
            <person name="Bode R."/>
            <person name="Casaregola S."/>
            <person name="Despons L."/>
            <person name="Fairhead C."/>
            <person name="Giersberg M."/>
            <person name="Gierski P."/>
            <person name="Hahnel U."/>
            <person name="Hartmann A."/>
            <person name="Jankowska D."/>
            <person name="Jubin C."/>
            <person name="Jung P."/>
            <person name="Lafontaine I."/>
            <person name="Leh-Louis V."/>
            <person name="Lemaire M."/>
            <person name="Marcet-Houben M."/>
            <person name="Mascher M."/>
            <person name="Morel G."/>
            <person name="Richard G.-F."/>
            <person name="Riechen J."/>
            <person name="Sacerdot C."/>
            <person name="Sarkar A."/>
            <person name="Savel G."/>
            <person name="Schacherer J."/>
            <person name="Sherman D."/>
            <person name="Straub M.-L."/>
            <person name="Stein N."/>
            <person name="Thierry A."/>
            <person name="Trautwein-Schult A."/>
            <person name="Westhof E."/>
            <person name="Worch S."/>
            <person name="Dujon B."/>
            <person name="Souciet J.-L."/>
            <person name="Wincker P."/>
            <person name="Scholz U."/>
            <person name="Neuveglise N."/>
        </authorList>
    </citation>
    <scope>NUCLEOTIDE SEQUENCE</scope>
    <source>
        <strain evidence="1">LS3</strain>
    </source>
</reference>
<organism evidence="1">
    <name type="scientific">Blastobotrys adeninivorans</name>
    <name type="common">Yeast</name>
    <name type="synonym">Arxula adeninivorans</name>
    <dbReference type="NCBI Taxonomy" id="409370"/>
    <lineage>
        <taxon>Eukaryota</taxon>
        <taxon>Fungi</taxon>
        <taxon>Dikarya</taxon>
        <taxon>Ascomycota</taxon>
        <taxon>Saccharomycotina</taxon>
        <taxon>Dipodascomycetes</taxon>
        <taxon>Dipodascales</taxon>
        <taxon>Trichomonascaceae</taxon>
        <taxon>Blastobotrys</taxon>
    </lineage>
</organism>
<gene>
    <name evidence="1" type="ORF">GNLVRS02_ARAD1D44748g</name>
</gene>
<protein>
    <submittedName>
        <fullName evidence="1">ARAD1D44748p</fullName>
    </submittedName>
</protein>
<reference evidence="1" key="1">
    <citation type="submission" date="2014-02" db="EMBL/GenBank/DDBJ databases">
        <authorList>
            <person name="Genoscope - CEA"/>
        </authorList>
    </citation>
    <scope>NUCLEOTIDE SEQUENCE</scope>
    <source>
        <strain evidence="1">LS3</strain>
    </source>
</reference>
<dbReference type="PANTHER" id="PTHR40087">
    <property type="entry name" value="PHENOLIC ACID DECARBOXYLASE PADC"/>
    <property type="match status" value="1"/>
</dbReference>
<dbReference type="PANTHER" id="PTHR40087:SF1">
    <property type="entry name" value="PHENOLIC ACID DECARBOXYLASE PADC"/>
    <property type="match status" value="1"/>
</dbReference>
<accession>A0A060TI92</accession>
<proteinExistence type="predicted"/>
<dbReference type="InterPro" id="IPR008729">
    <property type="entry name" value="PA_de_COase"/>
</dbReference>
<dbReference type="InterPro" id="IPR012674">
    <property type="entry name" value="Calycin"/>
</dbReference>
<dbReference type="EMBL" id="HG937694">
    <property type="protein sequence ID" value="CDP38881.1"/>
    <property type="molecule type" value="Genomic_DNA"/>
</dbReference>
<dbReference type="Pfam" id="PF05870">
    <property type="entry name" value="PA_decarbox"/>
    <property type="match status" value="1"/>
</dbReference>
<dbReference type="Gene3D" id="2.40.128.20">
    <property type="match status" value="1"/>
</dbReference>
<dbReference type="AlphaFoldDB" id="A0A060TI92"/>
<dbReference type="PhylomeDB" id="A0A060TI92"/>
<dbReference type="SUPFAM" id="SSF50814">
    <property type="entry name" value="Lipocalins"/>
    <property type="match status" value="1"/>
</dbReference>
<evidence type="ECO:0000313" key="1">
    <source>
        <dbReference type="EMBL" id="CDP38881.1"/>
    </source>
</evidence>
<dbReference type="GO" id="GO:0016831">
    <property type="term" value="F:carboxy-lyase activity"/>
    <property type="evidence" value="ECO:0007669"/>
    <property type="project" value="InterPro"/>
</dbReference>